<name>A0A9X4H732_9FIRM</name>
<dbReference type="Proteomes" id="UP001154312">
    <property type="component" value="Unassembled WGS sequence"/>
</dbReference>
<evidence type="ECO:0000313" key="3">
    <source>
        <dbReference type="Proteomes" id="UP001154312"/>
    </source>
</evidence>
<feature type="domain" description="ABC-three component systems C-terminal" evidence="1">
    <location>
        <begin position="331"/>
        <end position="473"/>
    </location>
</feature>
<dbReference type="Pfam" id="PF20277">
    <property type="entry name" value="CTD11"/>
    <property type="match status" value="1"/>
</dbReference>
<reference evidence="2" key="1">
    <citation type="submission" date="2022-02" db="EMBL/GenBank/DDBJ databases">
        <authorList>
            <person name="Leng L."/>
        </authorList>
    </citation>
    <scope>NUCLEOTIDE SEQUENCE</scope>
    <source>
        <strain evidence="2">JI</strain>
    </source>
</reference>
<dbReference type="AlphaFoldDB" id="A0A9X4H732"/>
<dbReference type="EMBL" id="JAKOAV010000003">
    <property type="protein sequence ID" value="MDF9407354.1"/>
    <property type="molecule type" value="Genomic_DNA"/>
</dbReference>
<dbReference type="PROSITE" id="PS51257">
    <property type="entry name" value="PROKAR_LIPOPROTEIN"/>
    <property type="match status" value="1"/>
</dbReference>
<gene>
    <name evidence="2" type="ORF">L7E55_03105</name>
</gene>
<evidence type="ECO:0000259" key="1">
    <source>
        <dbReference type="Pfam" id="PF20277"/>
    </source>
</evidence>
<protein>
    <recommendedName>
        <fullName evidence="1">ABC-three component systems C-terminal domain-containing protein</fullName>
    </recommendedName>
</protein>
<sequence length="480" mass="53317">MRLCFGSYMAVLVSCKAVNVDNKELCEALLHSVAPNFEFTYDGQENADRVREDVSSKLLRCEQNLSKDVSDPARTAGLEEVASYFRNNILPMLDRNMSKQIILALKDIIANDPPVKVGNKMQGIDGDTKVELVSGITKSELVPKGDFCFHTFLAGVFLYTVTNTTNRTGKATIKSITDEYILSFTPRIGEITLLEDDEAKRGSLVSAVKESGKYGEEFAENVAGFVVDRINQLALPSKQDDSLLVTLLSEANGNCLKCGKKLGIPKRGKVPVGNCEIVYLKQSPNESECYENAVVLCTDECAPLVSVMSEIEIDELLEDKRRCANIQAFLDRISGIKFPEEIEAVLREVHKTKNAKGLEGTSVTDLVEIERKIHEPYLKDKINASMARLYKTVKVICARLEQEIGFDTNMFGGLMRSASMMVEGGVMKNADITDPQEYIANLLVDKLYSQMGQKYKDACEIIVGYLVKRCDLFNENAKQS</sequence>
<organism evidence="2 3">
    <name type="scientific">Pelotomaculum isophthalicicum JI</name>
    <dbReference type="NCBI Taxonomy" id="947010"/>
    <lineage>
        <taxon>Bacteria</taxon>
        <taxon>Bacillati</taxon>
        <taxon>Bacillota</taxon>
        <taxon>Clostridia</taxon>
        <taxon>Eubacteriales</taxon>
        <taxon>Desulfotomaculaceae</taxon>
        <taxon>Pelotomaculum</taxon>
    </lineage>
</organism>
<proteinExistence type="predicted"/>
<keyword evidence="3" id="KW-1185">Reference proteome</keyword>
<dbReference type="RefSeq" id="WP_277442575.1">
    <property type="nucleotide sequence ID" value="NZ_JAKOAV010000003.1"/>
</dbReference>
<accession>A0A9X4H732</accession>
<evidence type="ECO:0000313" key="2">
    <source>
        <dbReference type="EMBL" id="MDF9407354.1"/>
    </source>
</evidence>
<dbReference type="InterPro" id="IPR046921">
    <property type="entry name" value="ABC-3C_CTD11"/>
</dbReference>
<comment type="caution">
    <text evidence="2">The sequence shown here is derived from an EMBL/GenBank/DDBJ whole genome shotgun (WGS) entry which is preliminary data.</text>
</comment>